<evidence type="ECO:0000313" key="5">
    <source>
        <dbReference type="EMBL" id="WNQ11899.1"/>
    </source>
</evidence>
<dbReference type="GO" id="GO:0003700">
    <property type="term" value="F:DNA-binding transcription factor activity"/>
    <property type="evidence" value="ECO:0007669"/>
    <property type="project" value="InterPro"/>
</dbReference>
<proteinExistence type="predicted"/>
<protein>
    <submittedName>
        <fullName evidence="5">Extracellular solute-binding protein</fullName>
    </submittedName>
</protein>
<dbReference type="Gene3D" id="1.10.10.10">
    <property type="entry name" value="Winged helix-like DNA-binding domain superfamily/Winged helix DNA-binding domain"/>
    <property type="match status" value="1"/>
</dbReference>
<dbReference type="Pfam" id="PF00392">
    <property type="entry name" value="GntR"/>
    <property type="match status" value="1"/>
</dbReference>
<dbReference type="InterPro" id="IPR036390">
    <property type="entry name" value="WH_DNA-bd_sf"/>
</dbReference>
<dbReference type="PROSITE" id="PS50949">
    <property type="entry name" value="HTH_GNTR"/>
    <property type="match status" value="1"/>
</dbReference>
<name>A0AA96LEU0_9BACL</name>
<evidence type="ECO:0000259" key="4">
    <source>
        <dbReference type="PROSITE" id="PS50949"/>
    </source>
</evidence>
<dbReference type="PANTHER" id="PTHR43649:SF12">
    <property type="entry name" value="DIACETYLCHITOBIOSE BINDING PROTEIN DASA"/>
    <property type="match status" value="1"/>
</dbReference>
<gene>
    <name evidence="5" type="ORF">MJA45_02245</name>
</gene>
<keyword evidence="6" id="KW-1185">Reference proteome</keyword>
<dbReference type="KEGG" id="paun:MJA45_02245"/>
<dbReference type="GO" id="GO:0003677">
    <property type="term" value="F:DNA binding"/>
    <property type="evidence" value="ECO:0007669"/>
    <property type="project" value="UniProtKB-KW"/>
</dbReference>
<dbReference type="Pfam" id="PF01547">
    <property type="entry name" value="SBP_bac_1"/>
    <property type="match status" value="1"/>
</dbReference>
<organism evidence="5 6">
    <name type="scientific">Paenibacillus aurantius</name>
    <dbReference type="NCBI Taxonomy" id="2918900"/>
    <lineage>
        <taxon>Bacteria</taxon>
        <taxon>Bacillati</taxon>
        <taxon>Bacillota</taxon>
        <taxon>Bacilli</taxon>
        <taxon>Bacillales</taxon>
        <taxon>Paenibacillaceae</taxon>
        <taxon>Paenibacillus</taxon>
    </lineage>
</organism>
<dbReference type="InterPro" id="IPR006059">
    <property type="entry name" value="SBP"/>
</dbReference>
<dbReference type="PRINTS" id="PR00035">
    <property type="entry name" value="HTHGNTR"/>
</dbReference>
<dbReference type="PANTHER" id="PTHR43649">
    <property type="entry name" value="ARABINOSE-BINDING PROTEIN-RELATED"/>
    <property type="match status" value="1"/>
</dbReference>
<keyword evidence="2" id="KW-0238">DNA-binding</keyword>
<evidence type="ECO:0000256" key="1">
    <source>
        <dbReference type="ARBA" id="ARBA00023015"/>
    </source>
</evidence>
<dbReference type="Proteomes" id="UP001305702">
    <property type="component" value="Chromosome"/>
</dbReference>
<dbReference type="InterPro" id="IPR000524">
    <property type="entry name" value="Tscrpt_reg_HTH_GntR"/>
</dbReference>
<dbReference type="SUPFAM" id="SSF46785">
    <property type="entry name" value="Winged helix' DNA-binding domain"/>
    <property type="match status" value="1"/>
</dbReference>
<accession>A0AA96LEU0</accession>
<keyword evidence="3" id="KW-0804">Transcription</keyword>
<dbReference type="SMART" id="SM00345">
    <property type="entry name" value="HTH_GNTR"/>
    <property type="match status" value="1"/>
</dbReference>
<dbReference type="EMBL" id="CP130318">
    <property type="protein sequence ID" value="WNQ11899.1"/>
    <property type="molecule type" value="Genomic_DNA"/>
</dbReference>
<keyword evidence="1" id="KW-0805">Transcription regulation</keyword>
<dbReference type="Gene3D" id="3.40.190.10">
    <property type="entry name" value="Periplasmic binding protein-like II"/>
    <property type="match status" value="1"/>
</dbReference>
<evidence type="ECO:0000256" key="3">
    <source>
        <dbReference type="ARBA" id="ARBA00023163"/>
    </source>
</evidence>
<feature type="domain" description="HTH gntR-type" evidence="4">
    <location>
        <begin position="6"/>
        <end position="74"/>
    </location>
</feature>
<reference evidence="5 6" key="1">
    <citation type="submission" date="2022-02" db="EMBL/GenBank/DDBJ databases">
        <title>Paenibacillus sp. MBLB1776 Whole Genome Shotgun Sequencing.</title>
        <authorList>
            <person name="Hwang C.Y."/>
            <person name="Cho E.-S."/>
            <person name="Seo M.-J."/>
        </authorList>
    </citation>
    <scope>NUCLEOTIDE SEQUENCE [LARGE SCALE GENOMIC DNA]</scope>
    <source>
        <strain evidence="5 6">MBLB1776</strain>
    </source>
</reference>
<dbReference type="InterPro" id="IPR050490">
    <property type="entry name" value="Bact_solute-bd_prot1"/>
</dbReference>
<dbReference type="CDD" id="cd07377">
    <property type="entry name" value="WHTH_GntR"/>
    <property type="match status" value="1"/>
</dbReference>
<evidence type="ECO:0000313" key="6">
    <source>
        <dbReference type="Proteomes" id="UP001305702"/>
    </source>
</evidence>
<sequence length="463" mass="51746">MRRENEFLHTQLTGRLREQIVTGFIKPGEFLLSENELCKFYGLSRSSVRKSLEQLVNEGLIVKLAGKGALVPPDLQIDNTMRKVLHIVMPAPSHFANLGFSVILDAFRRDHPLVDIKMLTLPAPGYWDSLRISREMGLQPDVILVTDTQYSELVNPDAYEDLDSLCPAESADLYPKVLGAFRDGERIKALPVTFSTVFLAYNPSLFAANGIPVPNVQWTLDEFKQAALSLTRDTNGDGILDRYGFSLSSHMSRWPVFALQNGFKPDGRESNRETILRTFTFFHDILYHSRCAVFQPGSPNRLTSNPFVKGKSGMALTTTFEMASWQELDFKPAVGPLPLGDVDATLLLANALMIPSDSSEPGLAEALLRTAIRPDVQDRICRSTPFLSVLRSINEEARSHAFLRNLNILDPAMENNLFLNELIGDPDAWQGIQEQIELFMHGLESAEEIANLWRREGASAKAL</sequence>
<dbReference type="RefSeq" id="WP_315605675.1">
    <property type="nucleotide sequence ID" value="NZ_CP130318.1"/>
</dbReference>
<dbReference type="InterPro" id="IPR036388">
    <property type="entry name" value="WH-like_DNA-bd_sf"/>
</dbReference>
<dbReference type="AlphaFoldDB" id="A0AA96LEU0"/>
<dbReference type="SUPFAM" id="SSF53850">
    <property type="entry name" value="Periplasmic binding protein-like II"/>
    <property type="match status" value="1"/>
</dbReference>
<evidence type="ECO:0000256" key="2">
    <source>
        <dbReference type="ARBA" id="ARBA00023125"/>
    </source>
</evidence>